<accession>A0AAD7RM42</accession>
<feature type="compositionally biased region" description="Basic and acidic residues" evidence="1">
    <location>
        <begin position="19"/>
        <end position="32"/>
    </location>
</feature>
<evidence type="ECO:0000313" key="2">
    <source>
        <dbReference type="EMBL" id="KAJ8386821.1"/>
    </source>
</evidence>
<reference evidence="2" key="1">
    <citation type="journal article" date="2023" name="Science">
        <title>Genome structures resolve the early diversification of teleost fishes.</title>
        <authorList>
            <person name="Parey E."/>
            <person name="Louis A."/>
            <person name="Montfort J."/>
            <person name="Bouchez O."/>
            <person name="Roques C."/>
            <person name="Iampietro C."/>
            <person name="Lluch J."/>
            <person name="Castinel A."/>
            <person name="Donnadieu C."/>
            <person name="Desvignes T."/>
            <person name="Floi Bucao C."/>
            <person name="Jouanno E."/>
            <person name="Wen M."/>
            <person name="Mejri S."/>
            <person name="Dirks R."/>
            <person name="Jansen H."/>
            <person name="Henkel C."/>
            <person name="Chen W.J."/>
            <person name="Zahm M."/>
            <person name="Cabau C."/>
            <person name="Klopp C."/>
            <person name="Thompson A.W."/>
            <person name="Robinson-Rechavi M."/>
            <person name="Braasch I."/>
            <person name="Lecointre G."/>
            <person name="Bobe J."/>
            <person name="Postlethwait J.H."/>
            <person name="Berthelot C."/>
            <person name="Roest Crollius H."/>
            <person name="Guiguen Y."/>
        </authorList>
    </citation>
    <scope>NUCLEOTIDE SEQUENCE</scope>
    <source>
        <strain evidence="2">NC1722</strain>
    </source>
</reference>
<comment type="caution">
    <text evidence="2">The sequence shown here is derived from an EMBL/GenBank/DDBJ whole genome shotgun (WGS) entry which is preliminary data.</text>
</comment>
<proteinExistence type="predicted"/>
<keyword evidence="3" id="KW-1185">Reference proteome</keyword>
<sequence length="142" mass="15213">MEVEEEEFKRAGGLFDPSKNAHDKGRKADGKKSLGSSTTGNMDKGSGRRVLESWEWLGTLRANKPHRGEACETSCVLAHSRPVEPLVRGALVCHARPGLQPGAGHLRAGSGCRRFAGVLHTGAFVCPLVYAPEEGGRASWHA</sequence>
<dbReference type="Proteomes" id="UP001221898">
    <property type="component" value="Unassembled WGS sequence"/>
</dbReference>
<name>A0AAD7RM42_9TELE</name>
<dbReference type="EMBL" id="JAINUG010000222">
    <property type="protein sequence ID" value="KAJ8386821.1"/>
    <property type="molecule type" value="Genomic_DNA"/>
</dbReference>
<organism evidence="2 3">
    <name type="scientific">Aldrovandia affinis</name>
    <dbReference type="NCBI Taxonomy" id="143900"/>
    <lineage>
        <taxon>Eukaryota</taxon>
        <taxon>Metazoa</taxon>
        <taxon>Chordata</taxon>
        <taxon>Craniata</taxon>
        <taxon>Vertebrata</taxon>
        <taxon>Euteleostomi</taxon>
        <taxon>Actinopterygii</taxon>
        <taxon>Neopterygii</taxon>
        <taxon>Teleostei</taxon>
        <taxon>Notacanthiformes</taxon>
        <taxon>Halosauridae</taxon>
        <taxon>Aldrovandia</taxon>
    </lineage>
</organism>
<dbReference type="AlphaFoldDB" id="A0AAD7RM42"/>
<protein>
    <submittedName>
        <fullName evidence="2">Uncharacterized protein</fullName>
    </submittedName>
</protein>
<feature type="region of interest" description="Disordered" evidence="1">
    <location>
        <begin position="1"/>
        <end position="48"/>
    </location>
</feature>
<gene>
    <name evidence="2" type="ORF">AAFF_G00166160</name>
</gene>
<evidence type="ECO:0000256" key="1">
    <source>
        <dbReference type="SAM" id="MobiDB-lite"/>
    </source>
</evidence>
<evidence type="ECO:0000313" key="3">
    <source>
        <dbReference type="Proteomes" id="UP001221898"/>
    </source>
</evidence>